<evidence type="ECO:0000313" key="4">
    <source>
        <dbReference type="Proteomes" id="UP001432322"/>
    </source>
</evidence>
<protein>
    <submittedName>
        <fullName evidence="3">Uncharacterized protein</fullName>
    </submittedName>
</protein>
<dbReference type="Proteomes" id="UP001432322">
    <property type="component" value="Unassembled WGS sequence"/>
</dbReference>
<gene>
    <name evidence="3" type="ORF">PFISCL1PPCAC_11778</name>
</gene>
<evidence type="ECO:0000256" key="2">
    <source>
        <dbReference type="SAM" id="MobiDB-lite"/>
    </source>
</evidence>
<feature type="region of interest" description="Disordered" evidence="2">
    <location>
        <begin position="74"/>
        <end position="138"/>
    </location>
</feature>
<evidence type="ECO:0000313" key="3">
    <source>
        <dbReference type="EMBL" id="GMT20481.1"/>
    </source>
</evidence>
<dbReference type="EMBL" id="BTSY01000003">
    <property type="protein sequence ID" value="GMT20481.1"/>
    <property type="molecule type" value="Genomic_DNA"/>
</dbReference>
<proteinExistence type="predicted"/>
<keyword evidence="1" id="KW-0175">Coiled coil</keyword>
<keyword evidence="4" id="KW-1185">Reference proteome</keyword>
<feature type="non-terminal residue" evidence="3">
    <location>
        <position position="138"/>
    </location>
</feature>
<evidence type="ECO:0000256" key="1">
    <source>
        <dbReference type="SAM" id="Coils"/>
    </source>
</evidence>
<name>A0AAV5VPG3_9BILA</name>
<reference evidence="3" key="1">
    <citation type="submission" date="2023-10" db="EMBL/GenBank/DDBJ databases">
        <title>Genome assembly of Pristionchus species.</title>
        <authorList>
            <person name="Yoshida K."/>
            <person name="Sommer R.J."/>
        </authorList>
    </citation>
    <scope>NUCLEOTIDE SEQUENCE</scope>
    <source>
        <strain evidence="3">RS5133</strain>
    </source>
</reference>
<feature type="non-terminal residue" evidence="3">
    <location>
        <position position="1"/>
    </location>
</feature>
<sequence length="138" mass="15726">AAAAAAANVEFQRRKKELEEEAIRLNLDPDQCDEEAGRYNRDFNYNVRDYEKLLHITAPPPHLKELGVCKSLARKEPKKRDGGQGGFMPGWARQGGAPRTDRKAYQGRASEQNRRKERATREKFNLPVCAEKTNVDRS</sequence>
<comment type="caution">
    <text evidence="3">The sequence shown here is derived from an EMBL/GenBank/DDBJ whole genome shotgun (WGS) entry which is preliminary data.</text>
</comment>
<feature type="coiled-coil region" evidence="1">
    <location>
        <begin position="1"/>
        <end position="28"/>
    </location>
</feature>
<dbReference type="AlphaFoldDB" id="A0AAV5VPG3"/>
<accession>A0AAV5VPG3</accession>
<feature type="compositionally biased region" description="Basic and acidic residues" evidence="2">
    <location>
        <begin position="111"/>
        <end position="124"/>
    </location>
</feature>
<organism evidence="3 4">
    <name type="scientific">Pristionchus fissidentatus</name>
    <dbReference type="NCBI Taxonomy" id="1538716"/>
    <lineage>
        <taxon>Eukaryota</taxon>
        <taxon>Metazoa</taxon>
        <taxon>Ecdysozoa</taxon>
        <taxon>Nematoda</taxon>
        <taxon>Chromadorea</taxon>
        <taxon>Rhabditida</taxon>
        <taxon>Rhabditina</taxon>
        <taxon>Diplogasteromorpha</taxon>
        <taxon>Diplogasteroidea</taxon>
        <taxon>Neodiplogasteridae</taxon>
        <taxon>Pristionchus</taxon>
    </lineage>
</organism>